<keyword evidence="4" id="KW-1185">Reference proteome</keyword>
<dbReference type="Gene3D" id="2.80.10.50">
    <property type="match status" value="1"/>
</dbReference>
<dbReference type="InterPro" id="IPR035992">
    <property type="entry name" value="Ricin_B-like_lectins"/>
</dbReference>
<comment type="caution">
    <text evidence="3">The sequence shown here is derived from an EMBL/GenBank/DDBJ whole genome shotgun (WGS) entry which is preliminary data.</text>
</comment>
<name>A0AAV1RVV4_9ROSI</name>
<evidence type="ECO:0000313" key="3">
    <source>
        <dbReference type="EMBL" id="CAK7340387.1"/>
    </source>
</evidence>
<feature type="non-terminal residue" evidence="3">
    <location>
        <position position="1"/>
    </location>
</feature>
<organism evidence="3 4">
    <name type="scientific">Dovyalis caffra</name>
    <dbReference type="NCBI Taxonomy" id="77055"/>
    <lineage>
        <taxon>Eukaryota</taxon>
        <taxon>Viridiplantae</taxon>
        <taxon>Streptophyta</taxon>
        <taxon>Embryophyta</taxon>
        <taxon>Tracheophyta</taxon>
        <taxon>Spermatophyta</taxon>
        <taxon>Magnoliopsida</taxon>
        <taxon>eudicotyledons</taxon>
        <taxon>Gunneridae</taxon>
        <taxon>Pentapetalae</taxon>
        <taxon>rosids</taxon>
        <taxon>fabids</taxon>
        <taxon>Malpighiales</taxon>
        <taxon>Salicaceae</taxon>
        <taxon>Flacourtieae</taxon>
        <taxon>Dovyalis</taxon>
    </lineage>
</organism>
<feature type="region of interest" description="Disordered" evidence="1">
    <location>
        <begin position="317"/>
        <end position="341"/>
    </location>
</feature>
<accession>A0AAV1RVV4</accession>
<dbReference type="EMBL" id="CAWUPB010001159">
    <property type="protein sequence ID" value="CAK7340387.1"/>
    <property type="molecule type" value="Genomic_DNA"/>
</dbReference>
<gene>
    <name evidence="3" type="ORF">DCAF_LOCUS15469</name>
</gene>
<evidence type="ECO:0000256" key="1">
    <source>
        <dbReference type="SAM" id="MobiDB-lite"/>
    </source>
</evidence>
<dbReference type="PROSITE" id="PS50231">
    <property type="entry name" value="RICIN_B_LECTIN"/>
    <property type="match status" value="1"/>
</dbReference>
<feature type="domain" description="Ricin B lectin" evidence="2">
    <location>
        <begin position="75"/>
        <end position="198"/>
    </location>
</feature>
<evidence type="ECO:0000313" key="4">
    <source>
        <dbReference type="Proteomes" id="UP001314170"/>
    </source>
</evidence>
<dbReference type="SMART" id="SM00458">
    <property type="entry name" value="RICIN"/>
    <property type="match status" value="1"/>
</dbReference>
<dbReference type="InterPro" id="IPR000772">
    <property type="entry name" value="Ricin_B_lectin"/>
</dbReference>
<proteinExistence type="predicted"/>
<reference evidence="3 4" key="1">
    <citation type="submission" date="2024-01" db="EMBL/GenBank/DDBJ databases">
        <authorList>
            <person name="Waweru B."/>
        </authorList>
    </citation>
    <scope>NUCLEOTIDE SEQUENCE [LARGE SCALE GENOMIC DNA]</scope>
</reference>
<dbReference type="AlphaFoldDB" id="A0AAV1RVV4"/>
<dbReference type="Pfam" id="PF00652">
    <property type="entry name" value="Ricin_B_lectin"/>
    <property type="match status" value="1"/>
</dbReference>
<sequence>ESGNFSTPFREQKELIMKVWILQLMAVLLWVALHHHLMANAHDIYPHPEPKPIIEQNNTDEDWKVNFTQQNVSEIPLVIFWLDDLCLEAHISDLNLVTCNESVLEQRWLFFDDYTIRPATQPSKCLIAEPQVGGIIFIDPCITVLPERKVWHYRHTDKAIVNVASGLVMDVSFVRDDVSQIFTLNFNFGTPSQKWYTEPVPLPPPPPPPSPPPPLPAFYALSISTSVTCKIQRGKTRKKLSLACTQEEETIHQYAQATQSSLIQTRYIVHPCHKDFLFFPHQNTSPLLPKIPPAQITLLSLTPATVFSITKTPASSMRKQLSPLSSRPGFGYTRNSPLRNS</sequence>
<evidence type="ECO:0000259" key="2">
    <source>
        <dbReference type="SMART" id="SM00458"/>
    </source>
</evidence>
<protein>
    <recommendedName>
        <fullName evidence="2">Ricin B lectin domain-containing protein</fullName>
    </recommendedName>
</protein>
<dbReference type="Proteomes" id="UP001314170">
    <property type="component" value="Unassembled WGS sequence"/>
</dbReference>
<dbReference type="SUPFAM" id="SSF50370">
    <property type="entry name" value="Ricin B-like lectins"/>
    <property type="match status" value="1"/>
</dbReference>